<accession>A0A502CFF8</accession>
<feature type="transmembrane region" description="Helical" evidence="1">
    <location>
        <begin position="20"/>
        <end position="40"/>
    </location>
</feature>
<keyword evidence="1" id="KW-0472">Membrane</keyword>
<feature type="transmembrane region" description="Helical" evidence="1">
    <location>
        <begin position="52"/>
        <end position="72"/>
    </location>
</feature>
<comment type="caution">
    <text evidence="2">The sequence shown here is derived from an EMBL/GenBank/DDBJ whole genome shotgun (WGS) entry which is preliminary data.</text>
</comment>
<evidence type="ECO:0000256" key="1">
    <source>
        <dbReference type="SAM" id="Phobius"/>
    </source>
</evidence>
<proteinExistence type="predicted"/>
<keyword evidence="1" id="KW-1133">Transmembrane helix</keyword>
<dbReference type="Proteomes" id="UP000319486">
    <property type="component" value="Unassembled WGS sequence"/>
</dbReference>
<evidence type="ECO:0000313" key="3">
    <source>
        <dbReference type="Proteomes" id="UP000319486"/>
    </source>
</evidence>
<dbReference type="AlphaFoldDB" id="A0A502CFF8"/>
<organism evidence="2 3">
    <name type="scientific">Rhodanobacter glycinis</name>
    <dbReference type="NCBI Taxonomy" id="582702"/>
    <lineage>
        <taxon>Bacteria</taxon>
        <taxon>Pseudomonadati</taxon>
        <taxon>Pseudomonadota</taxon>
        <taxon>Gammaproteobacteria</taxon>
        <taxon>Lysobacterales</taxon>
        <taxon>Rhodanobacteraceae</taxon>
        <taxon>Rhodanobacter</taxon>
    </lineage>
</organism>
<name>A0A502CFF8_9GAMM</name>
<keyword evidence="1" id="KW-0812">Transmembrane</keyword>
<dbReference type="EMBL" id="RCZO01000001">
    <property type="protein sequence ID" value="TPG11442.1"/>
    <property type="molecule type" value="Genomic_DNA"/>
</dbReference>
<evidence type="ECO:0000313" key="2">
    <source>
        <dbReference type="EMBL" id="TPG11442.1"/>
    </source>
</evidence>
<reference evidence="2 3" key="1">
    <citation type="journal article" date="2019" name="Environ. Microbiol.">
        <title>Species interactions and distinct microbial communities in high Arctic permafrost affected cryosols are associated with the CH4 and CO2 gas fluxes.</title>
        <authorList>
            <person name="Altshuler I."/>
            <person name="Hamel J."/>
            <person name="Turney S."/>
            <person name="Magnuson E."/>
            <person name="Levesque R."/>
            <person name="Greer C."/>
            <person name="Whyte L.G."/>
        </authorList>
    </citation>
    <scope>NUCLEOTIDE SEQUENCE [LARGE SCALE GENOMIC DNA]</scope>
    <source>
        <strain evidence="2 3">S13Y</strain>
    </source>
</reference>
<protein>
    <submittedName>
        <fullName evidence="2">Uncharacterized protein</fullName>
    </submittedName>
</protein>
<gene>
    <name evidence="2" type="ORF">EAH88_02655</name>
</gene>
<keyword evidence="3" id="KW-1185">Reference proteome</keyword>
<sequence>MAYEVTSGKTSALRPRVLRASAYVGLLVSGVLVFFLPWLLAFQFSLKVAPAWGLGDFAFALCAAGALIGMFIGRRLKL</sequence>